<dbReference type="PROSITE" id="PS51808">
    <property type="entry name" value="CHCH"/>
    <property type="match status" value="1"/>
</dbReference>
<evidence type="ECO:0000259" key="8">
    <source>
        <dbReference type="Pfam" id="PF06747"/>
    </source>
</evidence>
<organism evidence="9 10">
    <name type="scientific">Rhizopus microsporus</name>
    <dbReference type="NCBI Taxonomy" id="58291"/>
    <lineage>
        <taxon>Eukaryota</taxon>
        <taxon>Fungi</taxon>
        <taxon>Fungi incertae sedis</taxon>
        <taxon>Mucoromycota</taxon>
        <taxon>Mucoromycotina</taxon>
        <taxon>Mucoromycetes</taxon>
        <taxon>Mucorales</taxon>
        <taxon>Mucorineae</taxon>
        <taxon>Rhizopodaceae</taxon>
        <taxon>Rhizopus</taxon>
    </lineage>
</organism>
<evidence type="ECO:0000256" key="6">
    <source>
        <dbReference type="ARBA" id="ARBA00041104"/>
    </source>
</evidence>
<dbReference type="InterPro" id="IPR009069">
    <property type="entry name" value="Cys_alpha_HP_mot_SF"/>
</dbReference>
<evidence type="ECO:0000256" key="5">
    <source>
        <dbReference type="ARBA" id="ARBA00038264"/>
    </source>
</evidence>
<dbReference type="EMBL" id="KV921549">
    <property type="protein sequence ID" value="ORE13298.1"/>
    <property type="molecule type" value="Genomic_DNA"/>
</dbReference>
<comment type="similarity">
    <text evidence="5">Belongs to the COX23 family.</text>
</comment>
<dbReference type="SUPFAM" id="SSF47072">
    <property type="entry name" value="Cysteine alpha-hairpin motif"/>
    <property type="match status" value="1"/>
</dbReference>
<reference evidence="9 10" key="1">
    <citation type="journal article" date="2016" name="Proc. Natl. Acad. Sci. U.S.A.">
        <title>Lipid metabolic changes in an early divergent fungus govern the establishment of a mutualistic symbiosis with endobacteria.</title>
        <authorList>
            <person name="Lastovetsky O.A."/>
            <person name="Gaspar M.L."/>
            <person name="Mondo S.J."/>
            <person name="LaButti K.M."/>
            <person name="Sandor L."/>
            <person name="Grigoriev I.V."/>
            <person name="Henry S.A."/>
            <person name="Pawlowska T.E."/>
        </authorList>
    </citation>
    <scope>NUCLEOTIDE SEQUENCE [LARGE SCALE GENOMIC DNA]</scope>
    <source>
        <strain evidence="9 10">ATCC 11559</strain>
    </source>
</reference>
<gene>
    <name evidence="9" type="ORF">BCV71DRAFT_206475</name>
</gene>
<evidence type="ECO:0000256" key="3">
    <source>
        <dbReference type="ARBA" id="ARBA00023128"/>
    </source>
</evidence>
<dbReference type="GO" id="GO:0033108">
    <property type="term" value="P:mitochondrial respiratory chain complex assembly"/>
    <property type="evidence" value="ECO:0007669"/>
    <property type="project" value="TreeGrafter"/>
</dbReference>
<dbReference type="AlphaFoldDB" id="A0A0A1NGK0"/>
<dbReference type="OMA" id="GGDRDMC"/>
<feature type="region of interest" description="Disordered" evidence="7">
    <location>
        <begin position="1"/>
        <end position="26"/>
    </location>
</feature>
<accession>A0A0A1NGK0</accession>
<dbReference type="InterPro" id="IPR010625">
    <property type="entry name" value="CHCH"/>
</dbReference>
<dbReference type="Proteomes" id="UP000242381">
    <property type="component" value="Unassembled WGS sequence"/>
</dbReference>
<dbReference type="Gene3D" id="1.10.287.1130">
    <property type="entry name" value="CytochromE C oxidase copper chaperone"/>
    <property type="match status" value="1"/>
</dbReference>
<keyword evidence="4" id="KW-1015">Disulfide bond</keyword>
<dbReference type="OrthoDB" id="9971592at2759"/>
<dbReference type="PANTHER" id="PTHR46811:SF1">
    <property type="entry name" value="COILED-COIL-HELIX-COILED-COIL-HELIX DOMAIN-CONTAINING PROTEIN 7"/>
    <property type="match status" value="1"/>
</dbReference>
<evidence type="ECO:0000256" key="2">
    <source>
        <dbReference type="ARBA" id="ARBA00004569"/>
    </source>
</evidence>
<evidence type="ECO:0000256" key="4">
    <source>
        <dbReference type="ARBA" id="ARBA00023157"/>
    </source>
</evidence>
<evidence type="ECO:0000313" key="9">
    <source>
        <dbReference type="EMBL" id="ORE13298.1"/>
    </source>
</evidence>
<comment type="function">
    <text evidence="1">Required for the assembly of cytochrome c oxidase.</text>
</comment>
<proteinExistence type="inferred from homology"/>
<protein>
    <recommendedName>
        <fullName evidence="6">Cytochrome c oxidase-assembly factor COX23, mitochondrial</fullName>
    </recommendedName>
</protein>
<comment type="subcellular location">
    <subcellularLocation>
        <location evidence="2">Mitochondrion intermembrane space</location>
    </subcellularLocation>
</comment>
<dbReference type="PANTHER" id="PTHR46811">
    <property type="entry name" value="COILED-COIL-HELIX-COILED-COIL-HELIX DOMAIN-CONTAINING PROTEIN 7"/>
    <property type="match status" value="1"/>
</dbReference>
<name>A0A0A1NGK0_RHIZD</name>
<feature type="domain" description="CHCH" evidence="8">
    <location>
        <begin position="40"/>
        <end position="74"/>
    </location>
</feature>
<dbReference type="InterPro" id="IPR051040">
    <property type="entry name" value="COX23"/>
</dbReference>
<dbReference type="VEuPathDB" id="FungiDB:BCV72DRAFT_300449"/>
<evidence type="ECO:0000256" key="1">
    <source>
        <dbReference type="ARBA" id="ARBA00003875"/>
    </source>
</evidence>
<sequence>MPLSKPPPPPPKPEFGEPSTPKDFNEKFKQKPLTKYMNPCALEEKQSMKCLDDNNYEKDKCNYFFMQYRECKKKWMEERRRLRRAGEL</sequence>
<feature type="compositionally biased region" description="Pro residues" evidence="7">
    <location>
        <begin position="1"/>
        <end position="13"/>
    </location>
</feature>
<evidence type="ECO:0000256" key="7">
    <source>
        <dbReference type="SAM" id="MobiDB-lite"/>
    </source>
</evidence>
<keyword evidence="3" id="KW-0496">Mitochondrion</keyword>
<dbReference type="GO" id="GO:0005758">
    <property type="term" value="C:mitochondrial intermembrane space"/>
    <property type="evidence" value="ECO:0007669"/>
    <property type="project" value="UniProtKB-SubCell"/>
</dbReference>
<evidence type="ECO:0000313" key="10">
    <source>
        <dbReference type="Proteomes" id="UP000242381"/>
    </source>
</evidence>
<dbReference type="Pfam" id="PF06747">
    <property type="entry name" value="CHCH"/>
    <property type="match status" value="1"/>
</dbReference>